<feature type="compositionally biased region" description="Polar residues" evidence="7">
    <location>
        <begin position="422"/>
        <end position="438"/>
    </location>
</feature>
<dbReference type="Pfam" id="PF00320">
    <property type="entry name" value="GATA"/>
    <property type="match status" value="1"/>
</dbReference>
<dbReference type="GO" id="GO:0043565">
    <property type="term" value="F:sequence-specific DNA binding"/>
    <property type="evidence" value="ECO:0007669"/>
    <property type="project" value="InterPro"/>
</dbReference>
<feature type="compositionally biased region" description="Polar residues" evidence="7">
    <location>
        <begin position="161"/>
        <end position="172"/>
    </location>
</feature>
<evidence type="ECO:0000313" key="9">
    <source>
        <dbReference type="EMBL" id="EGG20493.1"/>
    </source>
</evidence>
<dbReference type="SMART" id="SM00401">
    <property type="entry name" value="ZnF_GATA"/>
    <property type="match status" value="1"/>
</dbReference>
<keyword evidence="10" id="KW-1185">Reference proteome</keyword>
<dbReference type="STRING" id="1054147.F4PRE1"/>
<evidence type="ECO:0000259" key="8">
    <source>
        <dbReference type="PROSITE" id="PS50114"/>
    </source>
</evidence>
<evidence type="ECO:0000256" key="6">
    <source>
        <dbReference type="PROSITE-ProRule" id="PRU00094"/>
    </source>
</evidence>
<dbReference type="SUPFAM" id="SSF57716">
    <property type="entry name" value="Glucocorticoid receptor-like (DNA-binding domain)"/>
    <property type="match status" value="1"/>
</dbReference>
<dbReference type="GO" id="GO:0006355">
    <property type="term" value="P:regulation of DNA-templated transcription"/>
    <property type="evidence" value="ECO:0007669"/>
    <property type="project" value="InterPro"/>
</dbReference>
<dbReference type="Proteomes" id="UP000007797">
    <property type="component" value="Unassembled WGS sequence"/>
</dbReference>
<dbReference type="PANTHER" id="PTHR47172:SF24">
    <property type="entry name" value="GATA ZINC FINGER DOMAIN-CONTAINING PROTEIN 14-RELATED"/>
    <property type="match status" value="1"/>
</dbReference>
<gene>
    <name evidence="9" type="primary">gtaE</name>
    <name evidence="9" type="ORF">DFA_00354</name>
</gene>
<sequence length="438" mass="47443">MIQQAIFDQQQHCNDKKSEAQISIENPCQALIPSSFLNPNNDTENNLLNKDFLLFSHENDCDTILQGVDNHEVHSFISPPINDNTSPISPDSTIFISNDSNPSYSYDFITSPPATTTTTTTTSSTSLNLTGDSPINNFESLSSSSPPSSITNNNDIDDKNSTNQTKRSSNATPLKRKKTHRRRSSNMNKDSLICFKCQTKTTPEWRKGPEGPATLCNACGLSYAKKLKIEANRKKNQLLPHSVLNNSISSTIAASMMAVVPNNNAMMVDQTSASAPPSLASSTLHHIGESSSSSDSKSIEFNNSLSLGDTLFCQQQMQPFSSSTNSLNISPTPLMADDSPIHIDTSPTTSTIVNSSPPSNNTASSNTPTTETKAKKSKTTKSHTFHQYTHSGSANGGAIKKMPKAKQPKVSKSKLKQQQLAMMNSYSTKNNKAAVQPS</sequence>
<dbReference type="Gene3D" id="3.30.50.10">
    <property type="entry name" value="Erythroid Transcription Factor GATA-1, subunit A"/>
    <property type="match status" value="1"/>
</dbReference>
<name>F4PRE1_CACFS</name>
<evidence type="ECO:0000313" key="10">
    <source>
        <dbReference type="Proteomes" id="UP000007797"/>
    </source>
</evidence>
<feature type="compositionally biased region" description="Basic residues" evidence="7">
    <location>
        <begin position="375"/>
        <end position="384"/>
    </location>
</feature>
<dbReference type="CDD" id="cd00202">
    <property type="entry name" value="ZnF_GATA"/>
    <property type="match status" value="1"/>
</dbReference>
<keyword evidence="4" id="KW-0805">Transcription regulation</keyword>
<feature type="region of interest" description="Disordered" evidence="7">
    <location>
        <begin position="322"/>
        <end position="438"/>
    </location>
</feature>
<organism evidence="9 10">
    <name type="scientific">Cavenderia fasciculata</name>
    <name type="common">Slime mold</name>
    <name type="synonym">Dictyostelium fasciculatum</name>
    <dbReference type="NCBI Taxonomy" id="261658"/>
    <lineage>
        <taxon>Eukaryota</taxon>
        <taxon>Amoebozoa</taxon>
        <taxon>Evosea</taxon>
        <taxon>Eumycetozoa</taxon>
        <taxon>Dictyostelia</taxon>
        <taxon>Acytosteliales</taxon>
        <taxon>Cavenderiaceae</taxon>
        <taxon>Cavenderia</taxon>
    </lineage>
</organism>
<keyword evidence="5" id="KW-0804">Transcription</keyword>
<feature type="compositionally biased region" description="Low complexity" evidence="7">
    <location>
        <begin position="133"/>
        <end position="154"/>
    </location>
</feature>
<evidence type="ECO:0000256" key="2">
    <source>
        <dbReference type="ARBA" id="ARBA00022771"/>
    </source>
</evidence>
<evidence type="ECO:0000256" key="5">
    <source>
        <dbReference type="ARBA" id="ARBA00023163"/>
    </source>
</evidence>
<dbReference type="PANTHER" id="PTHR47172">
    <property type="entry name" value="OS01G0976800 PROTEIN"/>
    <property type="match status" value="1"/>
</dbReference>
<feature type="domain" description="GATA-type" evidence="8">
    <location>
        <begin position="188"/>
        <end position="221"/>
    </location>
</feature>
<dbReference type="InterPro" id="IPR000679">
    <property type="entry name" value="Znf_GATA"/>
</dbReference>
<feature type="compositionally biased region" description="Low complexity" evidence="7">
    <location>
        <begin position="354"/>
        <end position="371"/>
    </location>
</feature>
<keyword evidence="3" id="KW-0862">Zinc</keyword>
<dbReference type="KEGG" id="dfa:DFA_00354"/>
<dbReference type="OMA" id="ASHNHAK"/>
<dbReference type="AlphaFoldDB" id="F4PRE1"/>
<feature type="compositionally biased region" description="Basic residues" evidence="7">
    <location>
        <begin position="401"/>
        <end position="415"/>
    </location>
</feature>
<dbReference type="EMBL" id="GL883010">
    <property type="protein sequence ID" value="EGG20493.1"/>
    <property type="molecule type" value="Genomic_DNA"/>
</dbReference>
<feature type="compositionally biased region" description="Polar residues" evidence="7">
    <location>
        <begin position="322"/>
        <end position="331"/>
    </location>
</feature>
<dbReference type="PROSITE" id="PS50114">
    <property type="entry name" value="GATA_ZN_FINGER_2"/>
    <property type="match status" value="1"/>
</dbReference>
<protein>
    <submittedName>
        <fullName evidence="9">GATA-binding transcription factor</fullName>
    </submittedName>
</protein>
<feature type="compositionally biased region" description="Basic residues" evidence="7">
    <location>
        <begin position="174"/>
        <end position="184"/>
    </location>
</feature>
<feature type="compositionally biased region" description="Low complexity" evidence="7">
    <location>
        <begin position="110"/>
        <end position="126"/>
    </location>
</feature>
<feature type="region of interest" description="Disordered" evidence="7">
    <location>
        <begin position="107"/>
        <end position="186"/>
    </location>
</feature>
<dbReference type="GeneID" id="14873017"/>
<dbReference type="OrthoDB" id="913037at2759"/>
<feature type="region of interest" description="Disordered" evidence="7">
    <location>
        <begin position="273"/>
        <end position="298"/>
    </location>
</feature>
<evidence type="ECO:0000256" key="7">
    <source>
        <dbReference type="SAM" id="MobiDB-lite"/>
    </source>
</evidence>
<dbReference type="InterPro" id="IPR013088">
    <property type="entry name" value="Znf_NHR/GATA"/>
</dbReference>
<proteinExistence type="predicted"/>
<keyword evidence="1" id="KW-0479">Metal-binding</keyword>
<evidence type="ECO:0000256" key="1">
    <source>
        <dbReference type="ARBA" id="ARBA00022723"/>
    </source>
</evidence>
<accession>F4PRE1</accession>
<reference evidence="10" key="1">
    <citation type="journal article" date="2011" name="Genome Res.">
        <title>Phylogeny-wide analysis of social amoeba genomes highlights ancient origins for complex intercellular communication.</title>
        <authorList>
            <person name="Heidel A.J."/>
            <person name="Lawal H.M."/>
            <person name="Felder M."/>
            <person name="Schilde C."/>
            <person name="Helps N.R."/>
            <person name="Tunggal B."/>
            <person name="Rivero F."/>
            <person name="John U."/>
            <person name="Schleicher M."/>
            <person name="Eichinger L."/>
            <person name="Platzer M."/>
            <person name="Noegel A.A."/>
            <person name="Schaap P."/>
            <person name="Gloeckner G."/>
        </authorList>
    </citation>
    <scope>NUCLEOTIDE SEQUENCE [LARGE SCALE GENOMIC DNA]</scope>
    <source>
        <strain evidence="10">SH3</strain>
    </source>
</reference>
<evidence type="ECO:0000256" key="3">
    <source>
        <dbReference type="ARBA" id="ARBA00022833"/>
    </source>
</evidence>
<keyword evidence="2 6" id="KW-0863">Zinc-finger</keyword>
<dbReference type="GO" id="GO:0008270">
    <property type="term" value="F:zinc ion binding"/>
    <property type="evidence" value="ECO:0007669"/>
    <property type="project" value="UniProtKB-KW"/>
</dbReference>
<evidence type="ECO:0000256" key="4">
    <source>
        <dbReference type="ARBA" id="ARBA00023015"/>
    </source>
</evidence>
<dbReference type="RefSeq" id="XP_004358343.1">
    <property type="nucleotide sequence ID" value="XM_004358286.1"/>
</dbReference>